<dbReference type="PROSITE" id="PS50122">
    <property type="entry name" value="CHEB"/>
    <property type="match status" value="1"/>
</dbReference>
<evidence type="ECO:0000256" key="2">
    <source>
        <dbReference type="ARBA" id="ARBA00039140"/>
    </source>
</evidence>
<evidence type="ECO:0000313" key="6">
    <source>
        <dbReference type="EMBL" id="NMH80418.1"/>
    </source>
</evidence>
<dbReference type="Proteomes" id="UP001296706">
    <property type="component" value="Unassembled WGS sequence"/>
</dbReference>
<dbReference type="Gene3D" id="3.40.50.180">
    <property type="entry name" value="Methylesterase CheB, C-terminal domain"/>
    <property type="match status" value="1"/>
</dbReference>
<dbReference type="InterPro" id="IPR035909">
    <property type="entry name" value="CheB_C"/>
</dbReference>
<dbReference type="Pfam" id="PF01339">
    <property type="entry name" value="CheB_methylest"/>
    <property type="match status" value="1"/>
</dbReference>
<dbReference type="PANTHER" id="PTHR42872">
    <property type="entry name" value="PROTEIN-GLUTAMATE METHYLESTERASE/PROTEIN-GLUTAMINE GLUTAMINASE"/>
    <property type="match status" value="1"/>
</dbReference>
<keyword evidence="7" id="KW-1185">Reference proteome</keyword>
<evidence type="ECO:0000256" key="4">
    <source>
        <dbReference type="PROSITE-ProRule" id="PRU00050"/>
    </source>
</evidence>
<sequence length="117" mass="12012">MTRPAVVAVGGSAGGIEALVAMVADLPADLPASVLVTVHIGQHARSSLPRILSRSGPLPAEHAVHGDQIRPGRIYVAPPGFHLLVAGGVARLSPGPRVNRHRPAVDVMFGSAARWAG</sequence>
<reference evidence="6 7" key="1">
    <citation type="submission" date="2020-04" db="EMBL/GenBank/DDBJ databases">
        <authorList>
            <person name="Klaysubun C."/>
            <person name="Duangmal K."/>
            <person name="Lipun K."/>
        </authorList>
    </citation>
    <scope>NUCLEOTIDE SEQUENCE [LARGE SCALE GENOMIC DNA]</scope>
    <source>
        <strain evidence="6 7">JCM 11839</strain>
    </source>
</reference>
<dbReference type="SUPFAM" id="SSF52738">
    <property type="entry name" value="Methylesterase CheB, C-terminal domain"/>
    <property type="match status" value="1"/>
</dbReference>
<keyword evidence="1" id="KW-0378">Hydrolase</keyword>
<dbReference type="InterPro" id="IPR000673">
    <property type="entry name" value="Sig_transdc_resp-reg_Me-estase"/>
</dbReference>
<evidence type="ECO:0000256" key="1">
    <source>
        <dbReference type="ARBA" id="ARBA00022801"/>
    </source>
</evidence>
<name>A0ABX1RJ75_9PSEU</name>
<dbReference type="RefSeq" id="WP_312859375.1">
    <property type="nucleotide sequence ID" value="NZ_JAAXKY010000100.1"/>
</dbReference>
<evidence type="ECO:0000313" key="7">
    <source>
        <dbReference type="Proteomes" id="UP001296706"/>
    </source>
</evidence>
<organism evidence="6 7">
    <name type="scientific">Pseudonocardia xinjiangensis</name>
    <dbReference type="NCBI Taxonomy" id="75289"/>
    <lineage>
        <taxon>Bacteria</taxon>
        <taxon>Bacillati</taxon>
        <taxon>Actinomycetota</taxon>
        <taxon>Actinomycetes</taxon>
        <taxon>Pseudonocardiales</taxon>
        <taxon>Pseudonocardiaceae</taxon>
        <taxon>Pseudonocardia</taxon>
    </lineage>
</organism>
<evidence type="ECO:0000256" key="3">
    <source>
        <dbReference type="ARBA" id="ARBA00048267"/>
    </source>
</evidence>
<dbReference type="EMBL" id="JAAXKY010000100">
    <property type="protein sequence ID" value="NMH80418.1"/>
    <property type="molecule type" value="Genomic_DNA"/>
</dbReference>
<dbReference type="PANTHER" id="PTHR42872:SF6">
    <property type="entry name" value="PROTEIN-GLUTAMATE METHYLESTERASE_PROTEIN-GLUTAMINE GLUTAMINASE"/>
    <property type="match status" value="1"/>
</dbReference>
<comment type="catalytic activity">
    <reaction evidence="3">
        <text>[protein]-L-glutamate 5-O-methyl ester + H2O = L-glutamyl-[protein] + methanol + H(+)</text>
        <dbReference type="Rhea" id="RHEA:23236"/>
        <dbReference type="Rhea" id="RHEA-COMP:10208"/>
        <dbReference type="Rhea" id="RHEA-COMP:10311"/>
        <dbReference type="ChEBI" id="CHEBI:15377"/>
        <dbReference type="ChEBI" id="CHEBI:15378"/>
        <dbReference type="ChEBI" id="CHEBI:17790"/>
        <dbReference type="ChEBI" id="CHEBI:29973"/>
        <dbReference type="ChEBI" id="CHEBI:82795"/>
        <dbReference type="EC" id="3.1.1.61"/>
    </reaction>
</comment>
<dbReference type="EC" id="3.1.1.61" evidence="2"/>
<comment type="caution">
    <text evidence="6">The sequence shown here is derived from an EMBL/GenBank/DDBJ whole genome shotgun (WGS) entry which is preliminary data.</text>
</comment>
<feature type="domain" description="CheB-type methylesterase" evidence="5">
    <location>
        <begin position="1"/>
        <end position="117"/>
    </location>
</feature>
<protein>
    <recommendedName>
        <fullName evidence="2">protein-glutamate methylesterase</fullName>
        <ecNumber evidence="2">3.1.1.61</ecNumber>
    </recommendedName>
</protein>
<feature type="non-terminal residue" evidence="6">
    <location>
        <position position="117"/>
    </location>
</feature>
<comment type="caution">
    <text evidence="4">Lacks conserved residue(s) required for the propagation of feature annotation.</text>
</comment>
<proteinExistence type="predicted"/>
<evidence type="ECO:0000259" key="5">
    <source>
        <dbReference type="PROSITE" id="PS50122"/>
    </source>
</evidence>
<accession>A0ABX1RJ75</accession>
<gene>
    <name evidence="6" type="ORF">HF577_25430</name>
</gene>